<feature type="non-terminal residue" evidence="1">
    <location>
        <position position="1"/>
    </location>
</feature>
<evidence type="ECO:0000313" key="1">
    <source>
        <dbReference type="EMBL" id="KDR76688.1"/>
    </source>
</evidence>
<reference evidence="2" key="1">
    <citation type="journal article" date="2014" name="Proc. Natl. Acad. Sci. U.S.A.">
        <title>Extensive sampling of basidiomycete genomes demonstrates inadequacy of the white-rot/brown-rot paradigm for wood decay fungi.</title>
        <authorList>
            <person name="Riley R."/>
            <person name="Salamov A.A."/>
            <person name="Brown D.W."/>
            <person name="Nagy L.G."/>
            <person name="Floudas D."/>
            <person name="Held B.W."/>
            <person name="Levasseur A."/>
            <person name="Lombard V."/>
            <person name="Morin E."/>
            <person name="Otillar R."/>
            <person name="Lindquist E.A."/>
            <person name="Sun H."/>
            <person name="LaButti K.M."/>
            <person name="Schmutz J."/>
            <person name="Jabbour D."/>
            <person name="Luo H."/>
            <person name="Baker S.E."/>
            <person name="Pisabarro A.G."/>
            <person name="Walton J.D."/>
            <person name="Blanchette R.A."/>
            <person name="Henrissat B."/>
            <person name="Martin F."/>
            <person name="Cullen D."/>
            <person name="Hibbett D.S."/>
            <person name="Grigoriev I.V."/>
        </authorList>
    </citation>
    <scope>NUCLEOTIDE SEQUENCE [LARGE SCALE GENOMIC DNA]</scope>
    <source>
        <strain evidence="2">CBS 339.88</strain>
    </source>
</reference>
<dbReference type="HOGENOM" id="CLU_157398_0_0_1"/>
<evidence type="ECO:0000313" key="2">
    <source>
        <dbReference type="Proteomes" id="UP000027222"/>
    </source>
</evidence>
<protein>
    <submittedName>
        <fullName evidence="1">Uncharacterized protein</fullName>
    </submittedName>
</protein>
<accession>A0A067TCG5</accession>
<keyword evidence="2" id="KW-1185">Reference proteome</keyword>
<proteinExistence type="predicted"/>
<gene>
    <name evidence="1" type="ORF">GALMADRAFT_36080</name>
</gene>
<dbReference type="OrthoDB" id="2884912at2759"/>
<organism evidence="1 2">
    <name type="scientific">Galerina marginata (strain CBS 339.88)</name>
    <dbReference type="NCBI Taxonomy" id="685588"/>
    <lineage>
        <taxon>Eukaryota</taxon>
        <taxon>Fungi</taxon>
        <taxon>Dikarya</taxon>
        <taxon>Basidiomycota</taxon>
        <taxon>Agaricomycotina</taxon>
        <taxon>Agaricomycetes</taxon>
        <taxon>Agaricomycetidae</taxon>
        <taxon>Agaricales</taxon>
        <taxon>Agaricineae</taxon>
        <taxon>Strophariaceae</taxon>
        <taxon>Galerina</taxon>
    </lineage>
</organism>
<feature type="non-terminal residue" evidence="1">
    <location>
        <position position="101"/>
    </location>
</feature>
<dbReference type="EMBL" id="KL142378">
    <property type="protein sequence ID" value="KDR76688.1"/>
    <property type="molecule type" value="Genomic_DNA"/>
</dbReference>
<dbReference type="Proteomes" id="UP000027222">
    <property type="component" value="Unassembled WGS sequence"/>
</dbReference>
<sequence length="101" mass="10162">SPNVEVCTGNVGTGCVTIPVSSDSCINFTGGLSFLDKEVSSAVIPPGFVCTFLSDFGCLSAQGGGGQVVLQGGTWNFASVPGTSSTVNFNDKSSSFICTPV</sequence>
<dbReference type="AlphaFoldDB" id="A0A067TCG5"/>
<name>A0A067TCG5_GALM3</name>